<dbReference type="Pfam" id="PF13041">
    <property type="entry name" value="PPR_2"/>
    <property type="match status" value="4"/>
</dbReference>
<dbReference type="InterPro" id="IPR002885">
    <property type="entry name" value="PPR_rpt"/>
</dbReference>
<comment type="subcellular location">
    <subcellularLocation>
        <location evidence="1">Plastid</location>
        <location evidence="1">Chloroplast</location>
    </subcellularLocation>
</comment>
<dbReference type="GO" id="GO:0009507">
    <property type="term" value="C:chloroplast"/>
    <property type="evidence" value="ECO:0007669"/>
    <property type="project" value="UniProtKB-SubCell"/>
</dbReference>
<dbReference type="GO" id="GO:0009451">
    <property type="term" value="P:RNA modification"/>
    <property type="evidence" value="ECO:0007669"/>
    <property type="project" value="InterPro"/>
</dbReference>
<evidence type="ECO:0000313" key="8">
    <source>
        <dbReference type="Proteomes" id="UP000233837"/>
    </source>
</evidence>
<proteinExistence type="predicted"/>
<accession>A0A2I0VKA2</accession>
<dbReference type="InterPro" id="IPR046848">
    <property type="entry name" value="E_motif"/>
</dbReference>
<evidence type="ECO:0000313" key="7">
    <source>
        <dbReference type="EMBL" id="PKU63850.1"/>
    </source>
</evidence>
<reference evidence="7 8" key="1">
    <citation type="journal article" date="2016" name="Sci. Rep.">
        <title>The Dendrobium catenatum Lindl. genome sequence provides insights into polysaccharide synthase, floral development and adaptive evolution.</title>
        <authorList>
            <person name="Zhang G.Q."/>
            <person name="Xu Q."/>
            <person name="Bian C."/>
            <person name="Tsai W.C."/>
            <person name="Yeh C.M."/>
            <person name="Liu K.W."/>
            <person name="Yoshida K."/>
            <person name="Zhang L.S."/>
            <person name="Chang S.B."/>
            <person name="Chen F."/>
            <person name="Shi Y."/>
            <person name="Su Y.Y."/>
            <person name="Zhang Y.Q."/>
            <person name="Chen L.J."/>
            <person name="Yin Y."/>
            <person name="Lin M."/>
            <person name="Huang H."/>
            <person name="Deng H."/>
            <person name="Wang Z.W."/>
            <person name="Zhu S.L."/>
            <person name="Zhao X."/>
            <person name="Deng C."/>
            <person name="Niu S.C."/>
            <person name="Huang J."/>
            <person name="Wang M."/>
            <person name="Liu G.H."/>
            <person name="Yang H.J."/>
            <person name="Xiao X.J."/>
            <person name="Hsiao Y.Y."/>
            <person name="Wu W.L."/>
            <person name="Chen Y.Y."/>
            <person name="Mitsuda N."/>
            <person name="Ohme-Takagi M."/>
            <person name="Luo Y.B."/>
            <person name="Van de Peer Y."/>
            <person name="Liu Z.J."/>
        </authorList>
    </citation>
    <scope>NUCLEOTIDE SEQUENCE [LARGE SCALE GENOMIC DNA]</scope>
    <source>
        <tissue evidence="7">The whole plant</tissue>
    </source>
</reference>
<evidence type="ECO:0000256" key="5">
    <source>
        <dbReference type="ARBA" id="ARBA00022946"/>
    </source>
</evidence>
<dbReference type="Gene3D" id="1.25.40.10">
    <property type="entry name" value="Tetratricopeptide repeat domain"/>
    <property type="match status" value="5"/>
</dbReference>
<dbReference type="FunFam" id="1.25.40.10:FF:000645">
    <property type="entry name" value="Pentatricopeptide repeat-containing protein chloroplastic"/>
    <property type="match status" value="1"/>
</dbReference>
<dbReference type="PANTHER" id="PTHR47926:SF452">
    <property type="entry name" value="PENTATRICOPEPTIDE REPEAT-CONTAINING PROTEIN"/>
    <property type="match status" value="1"/>
</dbReference>
<dbReference type="Pfam" id="PF20431">
    <property type="entry name" value="E_motif"/>
    <property type="match status" value="1"/>
</dbReference>
<evidence type="ECO:0000256" key="1">
    <source>
        <dbReference type="ARBA" id="ARBA00004229"/>
    </source>
</evidence>
<organism evidence="7 8">
    <name type="scientific">Dendrobium catenatum</name>
    <dbReference type="NCBI Taxonomy" id="906689"/>
    <lineage>
        <taxon>Eukaryota</taxon>
        <taxon>Viridiplantae</taxon>
        <taxon>Streptophyta</taxon>
        <taxon>Embryophyta</taxon>
        <taxon>Tracheophyta</taxon>
        <taxon>Spermatophyta</taxon>
        <taxon>Magnoliopsida</taxon>
        <taxon>Liliopsida</taxon>
        <taxon>Asparagales</taxon>
        <taxon>Orchidaceae</taxon>
        <taxon>Epidendroideae</taxon>
        <taxon>Malaxideae</taxon>
        <taxon>Dendrobiinae</taxon>
        <taxon>Dendrobium</taxon>
    </lineage>
</organism>
<dbReference type="Pfam" id="PF01535">
    <property type="entry name" value="PPR"/>
    <property type="match status" value="3"/>
</dbReference>
<name>A0A2I0VKA2_9ASPA</name>
<dbReference type="PANTHER" id="PTHR47926">
    <property type="entry name" value="PENTATRICOPEPTIDE REPEAT-CONTAINING PROTEIN"/>
    <property type="match status" value="1"/>
</dbReference>
<feature type="repeat" description="PPR" evidence="6">
    <location>
        <begin position="431"/>
        <end position="465"/>
    </location>
</feature>
<evidence type="ECO:0000256" key="6">
    <source>
        <dbReference type="PROSITE-ProRule" id="PRU00708"/>
    </source>
</evidence>
<keyword evidence="3" id="KW-0934">Plastid</keyword>
<dbReference type="InterPro" id="IPR011990">
    <property type="entry name" value="TPR-like_helical_dom_sf"/>
</dbReference>
<feature type="repeat" description="PPR" evidence="6">
    <location>
        <begin position="669"/>
        <end position="703"/>
    </location>
</feature>
<dbReference type="AlphaFoldDB" id="A0A2I0VKA2"/>
<dbReference type="FunFam" id="1.25.40.10:FF:000496">
    <property type="entry name" value="Pentatricopeptide repeat-containing protein chloroplastic"/>
    <property type="match status" value="1"/>
</dbReference>
<evidence type="ECO:0000256" key="2">
    <source>
        <dbReference type="ARBA" id="ARBA00022528"/>
    </source>
</evidence>
<dbReference type="GO" id="GO:0003729">
    <property type="term" value="F:mRNA binding"/>
    <property type="evidence" value="ECO:0007669"/>
    <property type="project" value="UniProtKB-ARBA"/>
</dbReference>
<dbReference type="NCBIfam" id="TIGR00756">
    <property type="entry name" value="PPR"/>
    <property type="match status" value="7"/>
</dbReference>
<dbReference type="PROSITE" id="PS51375">
    <property type="entry name" value="PPR"/>
    <property type="match status" value="5"/>
</dbReference>
<feature type="repeat" description="PPR" evidence="6">
    <location>
        <begin position="533"/>
        <end position="567"/>
    </location>
</feature>
<sequence>MMPQVAGQAMLPLCASSAMSQYSVSAFQLSLPLLPRSSSKLPFSFCFPPLNPSSPPSSTPPPAVISLPLDTNLENPSRSVAVRSRLSQLCKEGRTEFARRLFDALPRPIPTILWNALLIGYVCNSMPDDALRLYHLMNSTSKACSDHYTYSSVLKACADSRRLRLGQSIHCRILRRSPTRPTNRVLNNSLLNMYASALDPHHVFVVDAVRLLFDRMPKRNVVSWNTLIGWYVRSRRPAVALEQFRRMIETGIRPSPVSFVNVFPAAASIGSMEGFNYWPDLLYGMLIKFGSEYVANVFVVSSAIFMYSERSDVQSARRIFDCAAEKNIQVWNTMIGCYVQNACYQEALALFLQVLESVEVVADDVTFLASLMAISGLQENGLGQQVHAYLIKENTTKPLSLILNNALMVMYSRCDDVISALDVFCLMSERDIVSWNTMVSAFVQKGRNFEGLRLVYEMHKAGLAADSVTVTALLSAASNLGSLNVGKETHGYLIRHGIAFEGMLSYLIDMYAKSGCVETAGRIFEGDECDERDQVTWNAMIAGYMHNKNLDRAVSLFCKMLGGNCLPNHVTISLILPSCDPIEGIQAGKQIHGFAIRQHLDNNVFVGTALADMYSKCGGITFADRVFNFMKEKNRVTYTTMLSGFGQHGLGERALSLFKNMQSLDIKPDALTFVALISACSYSGLIDEGLAVFESMEEYGVVATTEHYCCVVDLLGRAGRVEKAYEFVRDLGDSGNHVGIWGSLLAACKLHGKYELGKLVSRRLFDMENENQNGIAGYHVLMSNVYAAEGRWDGVHRVRQEMKGKGLIKEPGSSWIEVRDASHRFMSRDKNHPEGDQIHAMLDRLALDMRSSVDKHDSSDLTCEISDLDL</sequence>
<evidence type="ECO:0000256" key="4">
    <source>
        <dbReference type="ARBA" id="ARBA00022737"/>
    </source>
</evidence>
<evidence type="ECO:0000256" key="3">
    <source>
        <dbReference type="ARBA" id="ARBA00022640"/>
    </source>
</evidence>
<protein>
    <submittedName>
        <fullName evidence="7">Pentatricopeptide repeat-containing protein</fullName>
    </submittedName>
</protein>
<feature type="repeat" description="PPR" evidence="6">
    <location>
        <begin position="220"/>
        <end position="254"/>
    </location>
</feature>
<dbReference type="EMBL" id="KZ503460">
    <property type="protein sequence ID" value="PKU63850.1"/>
    <property type="molecule type" value="Genomic_DNA"/>
</dbReference>
<keyword evidence="5" id="KW-0809">Transit peptide</keyword>
<dbReference type="OrthoDB" id="756178at2759"/>
<dbReference type="InterPro" id="IPR046960">
    <property type="entry name" value="PPR_At4g14850-like_plant"/>
</dbReference>
<dbReference type="FunFam" id="1.25.40.10:FF:000090">
    <property type="entry name" value="Pentatricopeptide repeat-containing protein, chloroplastic"/>
    <property type="match status" value="1"/>
</dbReference>
<dbReference type="Proteomes" id="UP000233837">
    <property type="component" value="Unassembled WGS sequence"/>
</dbReference>
<keyword evidence="8" id="KW-1185">Reference proteome</keyword>
<reference evidence="7 8" key="2">
    <citation type="journal article" date="2017" name="Nature">
        <title>The Apostasia genome and the evolution of orchids.</title>
        <authorList>
            <person name="Zhang G.Q."/>
            <person name="Liu K.W."/>
            <person name="Li Z."/>
            <person name="Lohaus R."/>
            <person name="Hsiao Y.Y."/>
            <person name="Niu S.C."/>
            <person name="Wang J.Y."/>
            <person name="Lin Y.C."/>
            <person name="Xu Q."/>
            <person name="Chen L.J."/>
            <person name="Yoshida K."/>
            <person name="Fujiwara S."/>
            <person name="Wang Z.W."/>
            <person name="Zhang Y.Q."/>
            <person name="Mitsuda N."/>
            <person name="Wang M."/>
            <person name="Liu G.H."/>
            <person name="Pecoraro L."/>
            <person name="Huang H.X."/>
            <person name="Xiao X.J."/>
            <person name="Lin M."/>
            <person name="Wu X.Y."/>
            <person name="Wu W.L."/>
            <person name="Chen Y.Y."/>
            <person name="Chang S.B."/>
            <person name="Sakamoto S."/>
            <person name="Ohme-Takagi M."/>
            <person name="Yagi M."/>
            <person name="Zeng S.J."/>
            <person name="Shen C.Y."/>
            <person name="Yeh C.M."/>
            <person name="Luo Y.B."/>
            <person name="Tsai W.C."/>
            <person name="Van de Peer Y."/>
            <person name="Liu Z.J."/>
        </authorList>
    </citation>
    <scope>NUCLEOTIDE SEQUENCE [LARGE SCALE GENOMIC DNA]</scope>
    <source>
        <tissue evidence="7">The whole plant</tissue>
    </source>
</reference>
<gene>
    <name evidence="7" type="primary">PCMP-E95</name>
    <name evidence="7" type="ORF">MA16_Dca010768</name>
</gene>
<keyword evidence="4" id="KW-0677">Repeat</keyword>
<keyword evidence="2" id="KW-0150">Chloroplast</keyword>
<dbReference type="STRING" id="906689.A0A2I0VKA2"/>
<feature type="repeat" description="PPR" evidence="6">
    <location>
        <begin position="634"/>
        <end position="668"/>
    </location>
</feature>